<feature type="region of interest" description="Disordered" evidence="1">
    <location>
        <begin position="131"/>
        <end position="164"/>
    </location>
</feature>
<dbReference type="Proteomes" id="UP000295169">
    <property type="component" value="Unassembled WGS sequence"/>
</dbReference>
<dbReference type="EMBL" id="SMMU01000029">
    <property type="protein sequence ID" value="TCL26856.1"/>
    <property type="molecule type" value="Genomic_DNA"/>
</dbReference>
<dbReference type="AlphaFoldDB" id="A0A4R1PJM2"/>
<protein>
    <submittedName>
        <fullName evidence="2">Uncharacterized protein</fullName>
    </submittedName>
</protein>
<evidence type="ECO:0000313" key="2">
    <source>
        <dbReference type="EMBL" id="TCL26856.1"/>
    </source>
</evidence>
<gene>
    <name evidence="2" type="ORF">EV691_12962</name>
</gene>
<comment type="caution">
    <text evidence="2">The sequence shown here is derived from an EMBL/GenBank/DDBJ whole genome shotgun (WGS) entry which is preliminary data.</text>
</comment>
<organism evidence="2 3">
    <name type="scientific">Azotobacter chroococcum</name>
    <dbReference type="NCBI Taxonomy" id="353"/>
    <lineage>
        <taxon>Bacteria</taxon>
        <taxon>Pseudomonadati</taxon>
        <taxon>Pseudomonadota</taxon>
        <taxon>Gammaproteobacteria</taxon>
        <taxon>Pseudomonadales</taxon>
        <taxon>Pseudomonadaceae</taxon>
        <taxon>Azotobacter</taxon>
    </lineage>
</organism>
<evidence type="ECO:0000313" key="3">
    <source>
        <dbReference type="Proteomes" id="UP000295169"/>
    </source>
</evidence>
<feature type="compositionally biased region" description="Polar residues" evidence="1">
    <location>
        <begin position="131"/>
        <end position="142"/>
    </location>
</feature>
<sequence>MAGYAGQAVALSLGARLHPEAGTARSCGALACRLLERGRALVRVFAAPDLRLVGAALTPPHAERPRCCSVCAGSCHPARRGLNADCWSQLPSGQIRGGCWGSIGERAVRALTSGLIHFWFPRHLHTRQFSSLSDTAPQSGSGRFTGLRRVGARPQPSPALGPSIPAVRCGRHRWSGLAGADLGDFHAPPPDLRAAWRL</sequence>
<reference evidence="2 3" key="1">
    <citation type="submission" date="2019-03" db="EMBL/GenBank/DDBJ databases">
        <title>Genomic Encyclopedia of Type Strains, Phase IV (KMG-IV): sequencing the most valuable type-strain genomes for metagenomic binning, comparative biology and taxonomic classification.</title>
        <authorList>
            <person name="Goeker M."/>
        </authorList>
    </citation>
    <scope>NUCLEOTIDE SEQUENCE [LARGE SCALE GENOMIC DNA]</scope>
    <source>
        <strain evidence="2 3">DSM 2286</strain>
    </source>
</reference>
<proteinExistence type="predicted"/>
<accession>A0A4R1PJM2</accession>
<evidence type="ECO:0000256" key="1">
    <source>
        <dbReference type="SAM" id="MobiDB-lite"/>
    </source>
</evidence>
<name>A0A4R1PJM2_9GAMM</name>